<evidence type="ECO:0000313" key="1">
    <source>
        <dbReference type="EMBL" id="CAE8608897.1"/>
    </source>
</evidence>
<dbReference type="AlphaFoldDB" id="A0A813F6M3"/>
<keyword evidence="2" id="KW-1185">Reference proteome</keyword>
<comment type="caution">
    <text evidence="1">The sequence shown here is derived from an EMBL/GenBank/DDBJ whole genome shotgun (WGS) entry which is preliminary data.</text>
</comment>
<organism evidence="1 2">
    <name type="scientific">Polarella glacialis</name>
    <name type="common">Dinoflagellate</name>
    <dbReference type="NCBI Taxonomy" id="89957"/>
    <lineage>
        <taxon>Eukaryota</taxon>
        <taxon>Sar</taxon>
        <taxon>Alveolata</taxon>
        <taxon>Dinophyceae</taxon>
        <taxon>Suessiales</taxon>
        <taxon>Suessiaceae</taxon>
        <taxon>Polarella</taxon>
    </lineage>
</organism>
<sequence>MLLRRKLVEHYRLQRGCRCSRGVYSVGSHADPHCCMHPARSMSLLSLWLMSSIQLHGQRSASRGPADSSALYLNWPDGLADWAPRRPASRPMESVLFGLPVCKRLLRVTVLIELALNREPSKLEGLTFRPRFADSGALTRVDAERPELTSWERQLTMPSASTYDAHDMPALSSSLIWHATRKHGFYHSFAITLDLSLLLRTLGK</sequence>
<protein>
    <submittedName>
        <fullName evidence="1">Uncharacterized protein</fullName>
    </submittedName>
</protein>
<gene>
    <name evidence="1" type="ORF">PGLA1383_LOCUS26722</name>
</gene>
<proteinExistence type="predicted"/>
<name>A0A813F6M3_POLGL</name>
<dbReference type="Proteomes" id="UP000654075">
    <property type="component" value="Unassembled WGS sequence"/>
</dbReference>
<reference evidence="1" key="1">
    <citation type="submission" date="2021-02" db="EMBL/GenBank/DDBJ databases">
        <authorList>
            <person name="Dougan E. K."/>
            <person name="Rhodes N."/>
            <person name="Thang M."/>
            <person name="Chan C."/>
        </authorList>
    </citation>
    <scope>NUCLEOTIDE SEQUENCE</scope>
</reference>
<dbReference type="EMBL" id="CAJNNV010024080">
    <property type="protein sequence ID" value="CAE8608897.1"/>
    <property type="molecule type" value="Genomic_DNA"/>
</dbReference>
<evidence type="ECO:0000313" key="2">
    <source>
        <dbReference type="Proteomes" id="UP000654075"/>
    </source>
</evidence>
<accession>A0A813F6M3</accession>